<reference evidence="1 2" key="1">
    <citation type="submission" date="2015-08" db="EMBL/GenBank/DDBJ databases">
        <title>Genome sequencing of Penicillium nordicum.</title>
        <authorList>
            <person name="Nguyen H.D."/>
            <person name="Seifert K.A."/>
        </authorList>
    </citation>
    <scope>NUCLEOTIDE SEQUENCE [LARGE SCALE GENOMIC DNA]</scope>
    <source>
        <strain evidence="1 2">DAOMC 185683</strain>
    </source>
</reference>
<accession>A0A0M9WH13</accession>
<sequence>MPATDALQPPLTPAERAIVKPMAAGLPSCNPSALSHGTVMTLKKERESWRALFNRMTTMNETLTTALWVEQKD</sequence>
<keyword evidence="2" id="KW-1185">Reference proteome</keyword>
<proteinExistence type="predicted"/>
<name>A0A0M9WH13_9EURO</name>
<dbReference type="AlphaFoldDB" id="A0A0M9WH13"/>
<evidence type="ECO:0000313" key="2">
    <source>
        <dbReference type="Proteomes" id="UP000037696"/>
    </source>
</evidence>
<organism evidence="1 2">
    <name type="scientific">Penicillium nordicum</name>
    <dbReference type="NCBI Taxonomy" id="229535"/>
    <lineage>
        <taxon>Eukaryota</taxon>
        <taxon>Fungi</taxon>
        <taxon>Dikarya</taxon>
        <taxon>Ascomycota</taxon>
        <taxon>Pezizomycotina</taxon>
        <taxon>Eurotiomycetes</taxon>
        <taxon>Eurotiomycetidae</taxon>
        <taxon>Eurotiales</taxon>
        <taxon>Aspergillaceae</taxon>
        <taxon>Penicillium</taxon>
    </lineage>
</organism>
<gene>
    <name evidence="1" type="ORF">ACN38_g4543</name>
</gene>
<comment type="caution">
    <text evidence="1">The sequence shown here is derived from an EMBL/GenBank/DDBJ whole genome shotgun (WGS) entry which is preliminary data.</text>
</comment>
<evidence type="ECO:0000313" key="1">
    <source>
        <dbReference type="EMBL" id="KOS44552.1"/>
    </source>
</evidence>
<dbReference type="OrthoDB" id="4232400at2759"/>
<dbReference type="EMBL" id="LHQQ01000059">
    <property type="protein sequence ID" value="KOS44552.1"/>
    <property type="molecule type" value="Genomic_DNA"/>
</dbReference>
<dbReference type="Proteomes" id="UP000037696">
    <property type="component" value="Unassembled WGS sequence"/>
</dbReference>
<protein>
    <submittedName>
        <fullName evidence="1">Uncharacterized protein</fullName>
    </submittedName>
</protein>